<evidence type="ECO:0000256" key="3">
    <source>
        <dbReference type="ARBA" id="ARBA00006324"/>
    </source>
</evidence>
<accession>A0A9N9SSZ2</accession>
<dbReference type="SMART" id="SM01130">
    <property type="entry name" value="DHDPS"/>
    <property type="match status" value="1"/>
</dbReference>
<protein>
    <recommendedName>
        <fullName evidence="5">N-acetylneuraminate lyase</fullName>
        <ecNumber evidence="5">4.1.3.3</ecNumber>
    </recommendedName>
</protein>
<evidence type="ECO:0000313" key="13">
    <source>
        <dbReference type="EMBL" id="CAG9831460.1"/>
    </source>
</evidence>
<dbReference type="Gene3D" id="3.20.20.70">
    <property type="entry name" value="Aldolase class I"/>
    <property type="match status" value="1"/>
</dbReference>
<keyword evidence="6" id="KW-0963">Cytoplasm</keyword>
<comment type="subunit">
    <text evidence="4">Homotetramer.</text>
</comment>
<dbReference type="GO" id="GO:0008747">
    <property type="term" value="F:N-acetylneuraminate lyase activity"/>
    <property type="evidence" value="ECO:0007669"/>
    <property type="project" value="UniProtKB-EC"/>
</dbReference>
<evidence type="ECO:0000256" key="6">
    <source>
        <dbReference type="ARBA" id="ARBA00022490"/>
    </source>
</evidence>
<comment type="pathway">
    <text evidence="2">Amino-sugar metabolism; N-acetylneuraminate degradation.</text>
</comment>
<evidence type="ECO:0000259" key="12">
    <source>
        <dbReference type="Pfam" id="PF21599"/>
    </source>
</evidence>
<dbReference type="OrthoDB" id="191315at2759"/>
<keyword evidence="7" id="KW-0456">Lyase</keyword>
<dbReference type="Pfam" id="PF21599">
    <property type="entry name" value="ZSWIM3_N"/>
    <property type="match status" value="1"/>
</dbReference>
<feature type="domain" description="ZSWIM3 N-terminal" evidence="12">
    <location>
        <begin position="5"/>
        <end position="114"/>
    </location>
</feature>
<dbReference type="PANTHER" id="PTHR12128">
    <property type="entry name" value="DIHYDRODIPICOLINATE SYNTHASE"/>
    <property type="match status" value="1"/>
</dbReference>
<dbReference type="EMBL" id="OU898278">
    <property type="protein sequence ID" value="CAG9831460.1"/>
    <property type="molecule type" value="Genomic_DNA"/>
</dbReference>
<dbReference type="GO" id="GO:0005737">
    <property type="term" value="C:cytoplasm"/>
    <property type="evidence" value="ECO:0007669"/>
    <property type="project" value="UniProtKB-SubCell"/>
</dbReference>
<evidence type="ECO:0000256" key="1">
    <source>
        <dbReference type="ARBA" id="ARBA00004496"/>
    </source>
</evidence>
<dbReference type="InterPro" id="IPR002220">
    <property type="entry name" value="DapA-like"/>
</dbReference>
<dbReference type="EC" id="4.1.3.3" evidence="5"/>
<evidence type="ECO:0000256" key="11">
    <source>
        <dbReference type="SAM" id="MobiDB-lite"/>
    </source>
</evidence>
<gene>
    <name evidence="13" type="ORF">DIABBA_LOCUS5046</name>
</gene>
<comment type="catalytic activity">
    <reaction evidence="10">
        <text>aceneuramate = aldehydo-N-acetyl-D-mannosamine + pyruvate</text>
        <dbReference type="Rhea" id="RHEA:23296"/>
        <dbReference type="ChEBI" id="CHEBI:15361"/>
        <dbReference type="ChEBI" id="CHEBI:17122"/>
        <dbReference type="ChEBI" id="CHEBI:173083"/>
        <dbReference type="EC" id="4.1.3.3"/>
    </reaction>
</comment>
<dbReference type="Pfam" id="PF00701">
    <property type="entry name" value="DHDPS"/>
    <property type="match status" value="1"/>
</dbReference>
<dbReference type="InterPro" id="IPR013785">
    <property type="entry name" value="Aldolase_TIM"/>
</dbReference>
<dbReference type="PANTHER" id="PTHR12128:SF21">
    <property type="entry name" value="N-ACETYLNEURAMINATE LYASE"/>
    <property type="match status" value="1"/>
</dbReference>
<evidence type="ECO:0000256" key="5">
    <source>
        <dbReference type="ARBA" id="ARBA00012911"/>
    </source>
</evidence>
<name>A0A9N9SSZ2_DIABA</name>
<comment type="subcellular location">
    <subcellularLocation>
        <location evidence="1">Cytoplasm</location>
    </subcellularLocation>
</comment>
<evidence type="ECO:0000256" key="9">
    <source>
        <dbReference type="ARBA" id="ARBA00023277"/>
    </source>
</evidence>
<evidence type="ECO:0000256" key="10">
    <source>
        <dbReference type="ARBA" id="ARBA00044906"/>
    </source>
</evidence>
<sequence length="470" mass="53100">MDAFEIGSCFKSYNELMEKLSEYCEATNTKFTTKDSRLITDEFATAKESFVYSELKLICIYGRSSKYRYKEQPRKRKMRTMKIPKTECPAYFRIKLINSGVALQIVAMNTKHNHVCEKIEEPIKEQKRKKDKIKREIKSEDEDNDETADDLEASVYIEVYIDPDEDLGPEKKLKFSAKGVFVPVFNIFSDDSSVNIGPISEYAEYLSSFGVNGVVVNSYTGEGTSMNISERKLVTEKWIEVTRPLKMQVMVQIGGCALPDVLELAKHAESYNAESILCMPELYFRPTSNEALADYLKIVSEAAPKTPLFYSHNPEMSGINLNMVDFLNTYGLVIPTFCGIEYVSNDLSEAESILEASHEKYKIFYGTESQLAAAVSIGFDSGILPVANLFPQQVSSILKSTKNTKTIEVRRLQKKLTTSCTAIYDFGFWVSTMKACMNLIVPFNVGICRAPLKNLSDEDVISMKLKLNLV</sequence>
<evidence type="ECO:0000256" key="4">
    <source>
        <dbReference type="ARBA" id="ARBA00011881"/>
    </source>
</evidence>
<evidence type="ECO:0000256" key="2">
    <source>
        <dbReference type="ARBA" id="ARBA00004878"/>
    </source>
</evidence>
<proteinExistence type="inferred from homology"/>
<organism evidence="13 14">
    <name type="scientific">Diabrotica balteata</name>
    <name type="common">Banded cucumber beetle</name>
    <dbReference type="NCBI Taxonomy" id="107213"/>
    <lineage>
        <taxon>Eukaryota</taxon>
        <taxon>Metazoa</taxon>
        <taxon>Ecdysozoa</taxon>
        <taxon>Arthropoda</taxon>
        <taxon>Hexapoda</taxon>
        <taxon>Insecta</taxon>
        <taxon>Pterygota</taxon>
        <taxon>Neoptera</taxon>
        <taxon>Endopterygota</taxon>
        <taxon>Coleoptera</taxon>
        <taxon>Polyphaga</taxon>
        <taxon>Cucujiformia</taxon>
        <taxon>Chrysomeloidea</taxon>
        <taxon>Chrysomelidae</taxon>
        <taxon>Galerucinae</taxon>
        <taxon>Diabroticina</taxon>
        <taxon>Diabroticites</taxon>
        <taxon>Diabrotica</taxon>
    </lineage>
</organism>
<evidence type="ECO:0000256" key="8">
    <source>
        <dbReference type="ARBA" id="ARBA00023270"/>
    </source>
</evidence>
<keyword evidence="8" id="KW-0704">Schiff base</keyword>
<dbReference type="SUPFAM" id="SSF51569">
    <property type="entry name" value="Aldolase"/>
    <property type="match status" value="1"/>
</dbReference>
<keyword evidence="9" id="KW-0119">Carbohydrate metabolism</keyword>
<feature type="region of interest" description="Disordered" evidence="11">
    <location>
        <begin position="127"/>
        <end position="147"/>
    </location>
</feature>
<reference evidence="13" key="1">
    <citation type="submission" date="2022-01" db="EMBL/GenBank/DDBJ databases">
        <authorList>
            <person name="King R."/>
        </authorList>
    </citation>
    <scope>NUCLEOTIDE SEQUENCE</scope>
</reference>
<dbReference type="InterPro" id="IPR048325">
    <property type="entry name" value="ZSWIM3_N"/>
</dbReference>
<dbReference type="Proteomes" id="UP001153709">
    <property type="component" value="Chromosome 3"/>
</dbReference>
<evidence type="ECO:0000313" key="14">
    <source>
        <dbReference type="Proteomes" id="UP001153709"/>
    </source>
</evidence>
<dbReference type="AlphaFoldDB" id="A0A9N9SSZ2"/>
<comment type="similarity">
    <text evidence="3">Belongs to the DapA family. NanA subfamily.</text>
</comment>
<keyword evidence="14" id="KW-1185">Reference proteome</keyword>
<evidence type="ECO:0000256" key="7">
    <source>
        <dbReference type="ARBA" id="ARBA00023239"/>
    </source>
</evidence>